<accession>A0ABV4K5X1</accession>
<keyword evidence="3" id="KW-1185">Reference proteome</keyword>
<dbReference type="EMBL" id="JBGLYH010000026">
    <property type="protein sequence ID" value="MEZ7197187.1"/>
    <property type="molecule type" value="Genomic_DNA"/>
</dbReference>
<comment type="caution">
    <text evidence="2">The sequence shown here is derived from an EMBL/GenBank/DDBJ whole genome shotgun (WGS) entry which is preliminary data.</text>
</comment>
<evidence type="ECO:0000313" key="3">
    <source>
        <dbReference type="Proteomes" id="UP001568698"/>
    </source>
</evidence>
<feature type="compositionally biased region" description="Basic and acidic residues" evidence="1">
    <location>
        <begin position="74"/>
        <end position="83"/>
    </location>
</feature>
<proteinExistence type="predicted"/>
<gene>
    <name evidence="2" type="ORF">AB6M95_10540</name>
</gene>
<feature type="region of interest" description="Disordered" evidence="1">
    <location>
        <begin position="73"/>
        <end position="94"/>
    </location>
</feature>
<reference evidence="2 3" key="1">
    <citation type="submission" date="2024-08" db="EMBL/GenBank/DDBJ databases">
        <title>Sulfate-reducing bacteria isolated from formation water of the oil field in Kazakhstan and description of Pseudodesulfovibrio sp.</title>
        <authorList>
            <person name="Bidzhieva S.K."/>
            <person name="Tourova T.P."/>
            <person name="Grouzdev D.S."/>
            <person name="Beletsky A.V."/>
            <person name="Sokolova D.S."/>
            <person name="Samigullina S.R."/>
            <person name="Poltaraus A.B."/>
            <person name="Avtukh A.N."/>
            <person name="Tereshina V.M."/>
            <person name="Zhaparov N.S."/>
            <person name="Mardanov A.V."/>
            <person name="Nazina T.N."/>
        </authorList>
    </citation>
    <scope>NUCLEOTIDE SEQUENCE [LARGE SCALE GENOMIC DNA]</scope>
    <source>
        <strain evidence="2 3">9FUS</strain>
    </source>
</reference>
<evidence type="ECO:0000256" key="1">
    <source>
        <dbReference type="SAM" id="MobiDB-lite"/>
    </source>
</evidence>
<protein>
    <recommendedName>
        <fullName evidence="4">Lipoprotein</fullName>
    </recommendedName>
</protein>
<evidence type="ECO:0000313" key="2">
    <source>
        <dbReference type="EMBL" id="MEZ7197187.1"/>
    </source>
</evidence>
<organism evidence="2 3">
    <name type="scientific">Pseudodesulfovibrio karagichevae</name>
    <dbReference type="NCBI Taxonomy" id="3239305"/>
    <lineage>
        <taxon>Bacteria</taxon>
        <taxon>Pseudomonadati</taxon>
        <taxon>Thermodesulfobacteriota</taxon>
        <taxon>Desulfovibrionia</taxon>
        <taxon>Desulfovibrionales</taxon>
        <taxon>Desulfovibrionaceae</taxon>
    </lineage>
</organism>
<name>A0ABV4K5X1_9BACT</name>
<sequence length="94" mass="9998">MRNILIYLGMIGIMLQAGCGTMYEPEPSAPAFGSSVYGIVANQTADPSAGQSDAPVVGLDGRYAAKVAENYNKGPRDKTERNRPSMFGVVDTKL</sequence>
<evidence type="ECO:0008006" key="4">
    <source>
        <dbReference type="Google" id="ProtNLM"/>
    </source>
</evidence>
<dbReference type="RefSeq" id="WP_371386708.1">
    <property type="nucleotide sequence ID" value="NZ_JBGLYH010000026.1"/>
</dbReference>
<dbReference type="Proteomes" id="UP001568698">
    <property type="component" value="Unassembled WGS sequence"/>
</dbReference>